<protein>
    <submittedName>
        <fullName evidence="1">Uncharacterized protein</fullName>
    </submittedName>
</protein>
<dbReference type="EMBL" id="LGKP01000025">
    <property type="protein sequence ID" value="KPL85399.1"/>
    <property type="molecule type" value="Genomic_DNA"/>
</dbReference>
<dbReference type="OrthoDB" id="152318at2"/>
<sequence length="214" mass="23714">MSDGTPTHELDLVVGSMITVSPEDDRAMFEEEKAWVEDVQDLLREEGVEVDLLSMPGAEVYNGGIATFADLYNLRRLAAHSEKGSDLENLPATLEDDEVDPVLANIWEGESQTKYPHLINHQGEGGYYLPVDFAEPIWLSYEGEESDEEEWGEEGSEDVVSFGSSVALARELAELEAQVHNLRSAEGQAAHQALHELRAAAQHSIENNLPLILW</sequence>
<proteinExistence type="predicted"/>
<comment type="caution">
    <text evidence="1">The sequence shown here is derived from an EMBL/GenBank/DDBJ whole genome shotgun (WGS) entry which is preliminary data.</text>
</comment>
<name>A0A0P6XRV0_9CHLR</name>
<dbReference type="Proteomes" id="UP000050277">
    <property type="component" value="Unassembled WGS sequence"/>
</dbReference>
<dbReference type="RefSeq" id="WP_054535703.1">
    <property type="nucleotide sequence ID" value="NZ_LGKP01000025.1"/>
</dbReference>
<evidence type="ECO:0000313" key="1">
    <source>
        <dbReference type="EMBL" id="KPL85399.1"/>
    </source>
</evidence>
<gene>
    <name evidence="1" type="ORF">SE18_17275</name>
</gene>
<organism evidence="1 2">
    <name type="scientific">Herpetosiphon geysericola</name>
    <dbReference type="NCBI Taxonomy" id="70996"/>
    <lineage>
        <taxon>Bacteria</taxon>
        <taxon>Bacillati</taxon>
        <taxon>Chloroflexota</taxon>
        <taxon>Chloroflexia</taxon>
        <taxon>Herpetosiphonales</taxon>
        <taxon>Herpetosiphonaceae</taxon>
        <taxon>Herpetosiphon</taxon>
    </lineage>
</organism>
<evidence type="ECO:0000313" key="2">
    <source>
        <dbReference type="Proteomes" id="UP000050277"/>
    </source>
</evidence>
<keyword evidence="2" id="KW-1185">Reference proteome</keyword>
<reference evidence="1 2" key="1">
    <citation type="submission" date="2015-07" db="EMBL/GenBank/DDBJ databases">
        <title>Whole genome sequence of Herpetosiphon geysericola DSM 7119.</title>
        <authorList>
            <person name="Hemp J."/>
            <person name="Ward L.M."/>
            <person name="Pace L.A."/>
            <person name="Fischer W.W."/>
        </authorList>
    </citation>
    <scope>NUCLEOTIDE SEQUENCE [LARGE SCALE GENOMIC DNA]</scope>
    <source>
        <strain evidence="1 2">DSM 7119</strain>
    </source>
</reference>
<accession>A0A0P6XRV0</accession>
<dbReference type="AlphaFoldDB" id="A0A0P6XRV0"/>